<name>A0AAF5DGE7_STRER</name>
<evidence type="ECO:0000256" key="2">
    <source>
        <dbReference type="ARBA" id="ARBA00005993"/>
    </source>
</evidence>
<organism evidence="13 14">
    <name type="scientific">Strongyloides stercoralis</name>
    <name type="common">Threadworm</name>
    <dbReference type="NCBI Taxonomy" id="6248"/>
    <lineage>
        <taxon>Eukaryota</taxon>
        <taxon>Metazoa</taxon>
        <taxon>Ecdysozoa</taxon>
        <taxon>Nematoda</taxon>
        <taxon>Chromadorea</taxon>
        <taxon>Rhabditida</taxon>
        <taxon>Tylenchina</taxon>
        <taxon>Panagrolaimomorpha</taxon>
        <taxon>Strongyloidoidea</taxon>
        <taxon>Strongyloididae</taxon>
        <taxon>Strongyloides</taxon>
    </lineage>
</organism>
<keyword evidence="7" id="KW-0238">DNA-binding</keyword>
<dbReference type="FunFam" id="3.30.50.10:FF:000030">
    <property type="entry name" value="Nuclear Hormone Receptor family"/>
    <property type="match status" value="1"/>
</dbReference>
<keyword evidence="9" id="KW-0675">Receptor</keyword>
<keyword evidence="6" id="KW-0805">Transcription regulation</keyword>
<reference evidence="14" key="1">
    <citation type="submission" date="2024-02" db="UniProtKB">
        <authorList>
            <consortium name="WormBaseParasite"/>
        </authorList>
    </citation>
    <scope>IDENTIFICATION</scope>
</reference>
<evidence type="ECO:0000259" key="12">
    <source>
        <dbReference type="PROSITE" id="PS51843"/>
    </source>
</evidence>
<dbReference type="InterPro" id="IPR000536">
    <property type="entry name" value="Nucl_hrmn_rcpt_lig-bd"/>
</dbReference>
<dbReference type="Pfam" id="PF00105">
    <property type="entry name" value="zf-C4"/>
    <property type="match status" value="1"/>
</dbReference>
<evidence type="ECO:0000256" key="7">
    <source>
        <dbReference type="ARBA" id="ARBA00023125"/>
    </source>
</evidence>
<comment type="subcellular location">
    <subcellularLocation>
        <location evidence="1">Nucleus</location>
    </subcellularLocation>
</comment>
<evidence type="ECO:0000256" key="10">
    <source>
        <dbReference type="ARBA" id="ARBA00023242"/>
    </source>
</evidence>
<evidence type="ECO:0000256" key="6">
    <source>
        <dbReference type="ARBA" id="ARBA00023015"/>
    </source>
</evidence>
<dbReference type="InterPro" id="IPR001628">
    <property type="entry name" value="Znf_hrmn_rcpt"/>
</dbReference>
<dbReference type="Pfam" id="PF00104">
    <property type="entry name" value="Hormone_recep"/>
    <property type="match status" value="1"/>
</dbReference>
<dbReference type="SUPFAM" id="SSF48508">
    <property type="entry name" value="Nuclear receptor ligand-binding domain"/>
    <property type="match status" value="1"/>
</dbReference>
<sequence length="426" mass="49061">LMNETINYPNYYHMQDNIPSMNNDRESEGAIYTIHRKVQRNTICPKRDKECKICGGTATGYHFGAQSCAACTAFFRRAIVHKRVFKCRFNGNCNVTIFVRNSCRACRMNKCLSCGMDPNAVQPHHDPIGKLPLRNEQVPVVTTDVPQFIDNSEVNYNIPMYQHNEIEYQGHYGQEVSISPSFSGQNNHGPSCCESHIPDAENIFENAIFFYNRQWEQRRLLNCNVMFLNDIKGYENIEGADKEVLLKNIAIFAYFLERHFISFKKGGLEDQHLHFSDNTHYTSNSESDNLHEGGGHCEGPNFDNVKKILLVSVKETFNILLNAMKEINITSIEYIGVFLVSFFNPDLPGLTPATSHICRERRNQVFKEWMNFYHKQGNIDGVEKIGNMILLLSCVKESLNTVQSAFHMIRVFKIFEYDKVLEDLYL</sequence>
<proteinExistence type="inferred from homology"/>
<dbReference type="PROSITE" id="PS51030">
    <property type="entry name" value="NUCLEAR_REC_DBD_2"/>
    <property type="match status" value="1"/>
</dbReference>
<dbReference type="GO" id="GO:0008270">
    <property type="term" value="F:zinc ion binding"/>
    <property type="evidence" value="ECO:0007669"/>
    <property type="project" value="UniProtKB-KW"/>
</dbReference>
<dbReference type="PANTHER" id="PTHR24083">
    <property type="entry name" value="NUCLEAR HORMONE RECEPTOR"/>
    <property type="match status" value="1"/>
</dbReference>
<protein>
    <submittedName>
        <fullName evidence="14">Nuclear receptor domain-containing protein</fullName>
    </submittedName>
</protein>
<dbReference type="SMART" id="SM00430">
    <property type="entry name" value="HOLI"/>
    <property type="match status" value="1"/>
</dbReference>
<feature type="domain" description="NR LBD" evidence="12">
    <location>
        <begin position="173"/>
        <end position="426"/>
    </location>
</feature>
<evidence type="ECO:0000256" key="9">
    <source>
        <dbReference type="ARBA" id="ARBA00023170"/>
    </source>
</evidence>
<evidence type="ECO:0000313" key="13">
    <source>
        <dbReference type="Proteomes" id="UP000035681"/>
    </source>
</evidence>
<dbReference type="InterPro" id="IPR013088">
    <property type="entry name" value="Znf_NHR/GATA"/>
</dbReference>
<evidence type="ECO:0000313" key="14">
    <source>
        <dbReference type="WBParaSite" id="TCONS_00012247.p1"/>
    </source>
</evidence>
<keyword evidence="5" id="KW-0862">Zinc</keyword>
<dbReference type="InterPro" id="IPR049636">
    <property type="entry name" value="HNF4-like_DBD"/>
</dbReference>
<dbReference type="AlphaFoldDB" id="A0AAF5DGE7"/>
<evidence type="ECO:0000259" key="11">
    <source>
        <dbReference type="PROSITE" id="PS51030"/>
    </source>
</evidence>
<keyword evidence="4" id="KW-0863">Zinc-finger</keyword>
<evidence type="ECO:0000256" key="5">
    <source>
        <dbReference type="ARBA" id="ARBA00022833"/>
    </source>
</evidence>
<evidence type="ECO:0000256" key="4">
    <source>
        <dbReference type="ARBA" id="ARBA00022771"/>
    </source>
</evidence>
<dbReference type="Gene3D" id="1.10.565.10">
    <property type="entry name" value="Retinoid X Receptor"/>
    <property type="match status" value="1"/>
</dbReference>
<dbReference type="Proteomes" id="UP000035681">
    <property type="component" value="Unplaced"/>
</dbReference>
<comment type="similarity">
    <text evidence="2">Belongs to the nuclear hormone receptor family.</text>
</comment>
<dbReference type="CDD" id="cd06960">
    <property type="entry name" value="NR_DBD_HNF4A"/>
    <property type="match status" value="1"/>
</dbReference>
<keyword evidence="8" id="KW-0804">Transcription</keyword>
<evidence type="ECO:0000256" key="8">
    <source>
        <dbReference type="ARBA" id="ARBA00023163"/>
    </source>
</evidence>
<dbReference type="Gene3D" id="3.30.50.10">
    <property type="entry name" value="Erythroid Transcription Factor GATA-1, subunit A"/>
    <property type="match status" value="1"/>
</dbReference>
<dbReference type="PRINTS" id="PR00047">
    <property type="entry name" value="STROIDFINGER"/>
</dbReference>
<evidence type="ECO:0000256" key="1">
    <source>
        <dbReference type="ARBA" id="ARBA00004123"/>
    </source>
</evidence>
<accession>A0AAF5DGE7</accession>
<dbReference type="GO" id="GO:0003700">
    <property type="term" value="F:DNA-binding transcription factor activity"/>
    <property type="evidence" value="ECO:0007669"/>
    <property type="project" value="InterPro"/>
</dbReference>
<keyword evidence="10" id="KW-0539">Nucleus</keyword>
<keyword evidence="13" id="KW-1185">Reference proteome</keyword>
<dbReference type="PROSITE" id="PS51843">
    <property type="entry name" value="NR_LBD"/>
    <property type="match status" value="1"/>
</dbReference>
<dbReference type="GO" id="GO:0005634">
    <property type="term" value="C:nucleus"/>
    <property type="evidence" value="ECO:0007669"/>
    <property type="project" value="UniProtKB-SubCell"/>
</dbReference>
<dbReference type="InterPro" id="IPR035500">
    <property type="entry name" value="NHR-like_dom_sf"/>
</dbReference>
<evidence type="ECO:0000256" key="3">
    <source>
        <dbReference type="ARBA" id="ARBA00022723"/>
    </source>
</evidence>
<dbReference type="GO" id="GO:0000978">
    <property type="term" value="F:RNA polymerase II cis-regulatory region sequence-specific DNA binding"/>
    <property type="evidence" value="ECO:0007669"/>
    <property type="project" value="InterPro"/>
</dbReference>
<dbReference type="SUPFAM" id="SSF57716">
    <property type="entry name" value="Glucocorticoid receptor-like (DNA-binding domain)"/>
    <property type="match status" value="1"/>
</dbReference>
<dbReference type="InterPro" id="IPR050274">
    <property type="entry name" value="Nuclear_hormone_rcpt_NR2"/>
</dbReference>
<feature type="domain" description="Nuclear receptor" evidence="11">
    <location>
        <begin position="48"/>
        <end position="123"/>
    </location>
</feature>
<keyword evidence="3" id="KW-0479">Metal-binding</keyword>
<dbReference type="WBParaSite" id="TCONS_00012247.p1">
    <property type="protein sequence ID" value="TCONS_00012247.p1"/>
    <property type="gene ID" value="XLOC_007769"/>
</dbReference>
<dbReference type="SMART" id="SM00399">
    <property type="entry name" value="ZnF_C4"/>
    <property type="match status" value="1"/>
</dbReference>